<sequence>MKAIPFLLLSGLLFTAAGCKKDKENAPSKTAMLSGVTWKESSQTMTLNGVAGNYTPSAANTTTYQFAANGTLTVTDGTSAPETGTWAFANNETQIKTTGAGNNPQTFELFELSSNKLAFGVNYNQTQIQTALAPNSGDILPYLILSAGNFTFPANTPTVPVAQLTSFRYQSNCVPR</sequence>
<reference evidence="2 3" key="1">
    <citation type="submission" date="2021-03" db="EMBL/GenBank/DDBJ databases">
        <authorList>
            <person name="Kim M.K."/>
        </authorList>
    </citation>
    <scope>NUCLEOTIDE SEQUENCE [LARGE SCALE GENOMIC DNA]</scope>
    <source>
        <strain evidence="2 3">BT442</strain>
    </source>
</reference>
<feature type="domain" description="Lipocalin-like" evidence="1">
    <location>
        <begin position="37"/>
        <end position="118"/>
    </location>
</feature>
<dbReference type="InterPro" id="IPR024311">
    <property type="entry name" value="Lipocalin-like"/>
</dbReference>
<organism evidence="2 3">
    <name type="scientific">Hymenobacter negativus</name>
    <dbReference type="NCBI Taxonomy" id="2795026"/>
    <lineage>
        <taxon>Bacteria</taxon>
        <taxon>Pseudomonadati</taxon>
        <taxon>Bacteroidota</taxon>
        <taxon>Cytophagia</taxon>
        <taxon>Cytophagales</taxon>
        <taxon>Hymenobacteraceae</taxon>
        <taxon>Hymenobacter</taxon>
    </lineage>
</organism>
<name>A0ABS3QHT8_9BACT</name>
<dbReference type="EMBL" id="JAGETZ010000008">
    <property type="protein sequence ID" value="MBO2010805.1"/>
    <property type="molecule type" value="Genomic_DNA"/>
</dbReference>
<gene>
    <name evidence="2" type="ORF">J4E00_17215</name>
</gene>
<comment type="caution">
    <text evidence="2">The sequence shown here is derived from an EMBL/GenBank/DDBJ whole genome shotgun (WGS) entry which is preliminary data.</text>
</comment>
<accession>A0ABS3QHT8</accession>
<dbReference type="Proteomes" id="UP000664369">
    <property type="component" value="Unassembled WGS sequence"/>
</dbReference>
<keyword evidence="3" id="KW-1185">Reference proteome</keyword>
<evidence type="ECO:0000313" key="3">
    <source>
        <dbReference type="Proteomes" id="UP000664369"/>
    </source>
</evidence>
<evidence type="ECO:0000259" key="1">
    <source>
        <dbReference type="Pfam" id="PF13648"/>
    </source>
</evidence>
<dbReference type="RefSeq" id="WP_208176434.1">
    <property type="nucleotide sequence ID" value="NZ_JAGETZ010000008.1"/>
</dbReference>
<protein>
    <submittedName>
        <fullName evidence="2">Lipocalin family protein</fullName>
    </submittedName>
</protein>
<dbReference type="Pfam" id="PF13648">
    <property type="entry name" value="Lipocalin_4"/>
    <property type="match status" value="1"/>
</dbReference>
<evidence type="ECO:0000313" key="2">
    <source>
        <dbReference type="EMBL" id="MBO2010805.1"/>
    </source>
</evidence>
<dbReference type="PROSITE" id="PS51257">
    <property type="entry name" value="PROKAR_LIPOPROTEIN"/>
    <property type="match status" value="1"/>
</dbReference>
<proteinExistence type="predicted"/>